<dbReference type="SMART" id="SM00955">
    <property type="entry name" value="RNB"/>
    <property type="match status" value="1"/>
</dbReference>
<dbReference type="Pfam" id="PF17877">
    <property type="entry name" value="Dis3l2_C_term"/>
    <property type="match status" value="1"/>
</dbReference>
<name>A0A1C7N8L5_9FUNG</name>
<gene>
    <name evidence="4" type="primary">SSD1_2</name>
    <name evidence="4" type="ORF">A0J61_06486</name>
</gene>
<feature type="region of interest" description="Disordered" evidence="2">
    <location>
        <begin position="1"/>
        <end position="23"/>
    </location>
</feature>
<dbReference type="InterPro" id="IPR050180">
    <property type="entry name" value="RNR_Ribonuclease"/>
</dbReference>
<evidence type="ECO:0000256" key="2">
    <source>
        <dbReference type="SAM" id="MobiDB-lite"/>
    </source>
</evidence>
<organism evidence="4 5">
    <name type="scientific">Choanephora cucurbitarum</name>
    <dbReference type="NCBI Taxonomy" id="101091"/>
    <lineage>
        <taxon>Eukaryota</taxon>
        <taxon>Fungi</taxon>
        <taxon>Fungi incertae sedis</taxon>
        <taxon>Mucoromycota</taxon>
        <taxon>Mucoromycotina</taxon>
        <taxon>Mucoromycetes</taxon>
        <taxon>Mucorales</taxon>
        <taxon>Mucorineae</taxon>
        <taxon>Choanephoraceae</taxon>
        <taxon>Choanephoroideae</taxon>
        <taxon>Choanephora</taxon>
    </lineage>
</organism>
<keyword evidence="5" id="KW-1185">Reference proteome</keyword>
<dbReference type="SUPFAM" id="SSF50249">
    <property type="entry name" value="Nucleic acid-binding proteins"/>
    <property type="match status" value="2"/>
</dbReference>
<dbReference type="InterPro" id="IPR001900">
    <property type="entry name" value="RNase_II/R"/>
</dbReference>
<dbReference type="GO" id="GO:0006402">
    <property type="term" value="P:mRNA catabolic process"/>
    <property type="evidence" value="ECO:0007669"/>
    <property type="project" value="TreeGrafter"/>
</dbReference>
<dbReference type="Gene3D" id="2.40.50.140">
    <property type="entry name" value="Nucleic acid-binding proteins"/>
    <property type="match status" value="1"/>
</dbReference>
<comment type="similarity">
    <text evidence="1">Belongs to the RNR ribonuclease family.</text>
</comment>
<dbReference type="FunCoup" id="A0A1C7N8L5">
    <property type="interactions" value="44"/>
</dbReference>
<protein>
    <submittedName>
        <fullName evidence="4">Virulence protein SSD1</fullName>
    </submittedName>
</protein>
<evidence type="ECO:0000256" key="1">
    <source>
        <dbReference type="ARBA" id="ARBA00005785"/>
    </source>
</evidence>
<sequence>MENYLDLNGQTAPESTRGLFDTPETFYSKRNSWTDKRKSAEARSRVFSKQINRMSGLHTVNEEGQQNINRQYQSTPINKGEEPSHQSREDALAEAEAKLNGHHPQFRLFDSLDKQNRRLSAPNGQTFQSQETFSRTKVDLNVRHRHLSLVKAIDTNQGEWRIQRPKSIIGTMNRLSTSSSMLDGGQRKPLFISHFPFSSVVPQLKSNTLVSGTLRVNKRNRSDAYVFCDILNADIYICGSRDRNRALEGDHVAIKLIEVERIMAEKHEKEEAKLARNNGYPVIRKPDEEDEKEIIFGGEQDVDQFTPRYCGVVVAILDRMQKQSFSGTLGLTRPNTKRSSFIDEQQNLPRIIWFKPTDKRVPLIAIPIEQAPPGFIENSESFDSRLFLGSVKRWPITSLHPFGVLENELGSVKDVRVQLRSILADNNLACAPFPESISRKVPIHLLKQDKIEKEIETKVRRDFRSISCITIEDQEGFLDNALSIVQSEEDLFEIGLHVTDLTAFVESGSVLDKEARLRGMDVYHTILEKIPLWPDVLRTECTDLVKDQTRLTFSVVWTINRAGEISHTWYGKSVICPEDVMTLPALNTMIQNAEEDSLMQTMFDIAQSLRQRRQALLAQPPQVAFILDDQTELPQQLITENLKLCSDLVLEEFQTLANTQIAQKICQHFPDHALLQSQSAPNEHKLNKLVDYLGRLGYAVQPETPDALQQFLDTIEDVTTKSVITALVMKTMNVPKYFCTGALDISRYHHYSMNAPLYTHFTCPTKRYADTIVHRQLEAALDHHHDFSYFMDFETIQKTVQQLNVKMRAVEHANLQTQHLFSCLYLSNNTRQVTHRLEQAVVVGVQEGAFDVIVPKFGLERRIHTINLPLAKERFTIDQLELEWIQGKATINQEVESGYSYSESSVAISKSKQRVVCIFPQQSRQLIRPFHSIQVVITADPARNPPLIRVLAANPFL</sequence>
<dbReference type="Pfam" id="PF17849">
    <property type="entry name" value="OB_Dis3"/>
    <property type="match status" value="1"/>
</dbReference>
<dbReference type="Pfam" id="PF00773">
    <property type="entry name" value="RNB"/>
    <property type="match status" value="1"/>
</dbReference>
<evidence type="ECO:0000259" key="3">
    <source>
        <dbReference type="SMART" id="SM00955"/>
    </source>
</evidence>
<dbReference type="InParanoid" id="A0A1C7N8L5"/>
<dbReference type="GO" id="GO:0000175">
    <property type="term" value="F:3'-5'-RNA exonuclease activity"/>
    <property type="evidence" value="ECO:0007669"/>
    <property type="project" value="TreeGrafter"/>
</dbReference>
<dbReference type="FunFam" id="2.40.50.700:FF:000002">
    <property type="entry name" value="Cell wall biogenesis protein"/>
    <property type="match status" value="1"/>
</dbReference>
<dbReference type="InterPro" id="IPR041093">
    <property type="entry name" value="Dis3l2-like_C"/>
</dbReference>
<evidence type="ECO:0000313" key="4">
    <source>
        <dbReference type="EMBL" id="OBZ85465.1"/>
    </source>
</evidence>
<dbReference type="PANTHER" id="PTHR23355">
    <property type="entry name" value="RIBONUCLEASE"/>
    <property type="match status" value="1"/>
</dbReference>
<dbReference type="InterPro" id="IPR041505">
    <property type="entry name" value="Dis3_CSD2"/>
</dbReference>
<evidence type="ECO:0000313" key="5">
    <source>
        <dbReference type="Proteomes" id="UP000093000"/>
    </source>
</evidence>
<proteinExistence type="inferred from homology"/>
<dbReference type="Gene3D" id="2.40.50.700">
    <property type="match status" value="1"/>
</dbReference>
<reference evidence="4 5" key="1">
    <citation type="submission" date="2016-03" db="EMBL/GenBank/DDBJ databases">
        <title>Choanephora cucurbitarum.</title>
        <authorList>
            <person name="Min B."/>
            <person name="Park H."/>
            <person name="Park J.-H."/>
            <person name="Shin H.-D."/>
            <person name="Choi I.-G."/>
        </authorList>
    </citation>
    <scope>NUCLEOTIDE SEQUENCE [LARGE SCALE GENOMIC DNA]</scope>
    <source>
        <strain evidence="4 5">KUS-F28377</strain>
    </source>
</reference>
<dbReference type="InterPro" id="IPR012340">
    <property type="entry name" value="NA-bd_OB-fold"/>
</dbReference>
<dbReference type="AlphaFoldDB" id="A0A1C7N8L5"/>
<dbReference type="PANTHER" id="PTHR23355:SF9">
    <property type="entry name" value="DIS3-LIKE EXONUCLEASE 2"/>
    <property type="match status" value="1"/>
</dbReference>
<comment type="caution">
    <text evidence="4">The sequence shown here is derived from an EMBL/GenBank/DDBJ whole genome shotgun (WGS) entry which is preliminary data.</text>
</comment>
<dbReference type="EMBL" id="LUGH01000393">
    <property type="protein sequence ID" value="OBZ85465.1"/>
    <property type="molecule type" value="Genomic_DNA"/>
</dbReference>
<dbReference type="OrthoDB" id="372421at2759"/>
<dbReference type="GO" id="GO:0000932">
    <property type="term" value="C:P-body"/>
    <property type="evidence" value="ECO:0007669"/>
    <property type="project" value="TreeGrafter"/>
</dbReference>
<dbReference type="Gene3D" id="2.40.50.690">
    <property type="match status" value="1"/>
</dbReference>
<accession>A0A1C7N8L5</accession>
<dbReference type="STRING" id="101091.A0A1C7N8L5"/>
<dbReference type="Proteomes" id="UP000093000">
    <property type="component" value="Unassembled WGS sequence"/>
</dbReference>
<dbReference type="GO" id="GO:0003723">
    <property type="term" value="F:RNA binding"/>
    <property type="evidence" value="ECO:0007669"/>
    <property type="project" value="InterPro"/>
</dbReference>
<feature type="domain" description="RNB" evidence="3">
    <location>
        <begin position="460"/>
        <end position="783"/>
    </location>
</feature>